<dbReference type="InterPro" id="IPR003805">
    <property type="entry name" value="CobS"/>
</dbReference>
<keyword evidence="13 19" id="KW-0472">Membrane</keyword>
<dbReference type="PANTHER" id="PTHR34148:SF1">
    <property type="entry name" value="ADENOSYLCOBINAMIDE-GDP RIBAZOLETRANSFERASE"/>
    <property type="match status" value="1"/>
</dbReference>
<dbReference type="GO" id="GO:0051073">
    <property type="term" value="F:adenosylcobinamide-GDP ribazoletransferase activity"/>
    <property type="evidence" value="ECO:0007669"/>
    <property type="project" value="UniProtKB-UniRule"/>
</dbReference>
<keyword evidence="7 19" id="KW-1003">Cell membrane</keyword>
<feature type="transmembrane region" description="Helical" evidence="19">
    <location>
        <begin position="199"/>
        <end position="218"/>
    </location>
</feature>
<keyword evidence="10 19" id="KW-0812">Transmembrane</keyword>
<dbReference type="GO" id="GO:0008818">
    <property type="term" value="F:cobalamin 5'-phosphate synthase activity"/>
    <property type="evidence" value="ECO:0007669"/>
    <property type="project" value="UniProtKB-UniRule"/>
</dbReference>
<dbReference type="OrthoDB" id="9794626at2"/>
<evidence type="ECO:0000256" key="13">
    <source>
        <dbReference type="ARBA" id="ARBA00023136"/>
    </source>
</evidence>
<gene>
    <name evidence="19" type="primary">cobS</name>
    <name evidence="20" type="ORF">SAMN05216360_105109</name>
</gene>
<evidence type="ECO:0000256" key="16">
    <source>
        <dbReference type="ARBA" id="ARBA00032853"/>
    </source>
</evidence>
<evidence type="ECO:0000313" key="20">
    <source>
        <dbReference type="EMBL" id="SDN02336.1"/>
    </source>
</evidence>
<dbReference type="EMBL" id="FNHS01000005">
    <property type="protein sequence ID" value="SDN02336.1"/>
    <property type="molecule type" value="Genomic_DNA"/>
</dbReference>
<dbReference type="PANTHER" id="PTHR34148">
    <property type="entry name" value="ADENOSYLCOBINAMIDE-GDP RIBAZOLETRANSFERASE"/>
    <property type="match status" value="1"/>
</dbReference>
<evidence type="ECO:0000256" key="4">
    <source>
        <dbReference type="ARBA" id="ARBA00010561"/>
    </source>
</evidence>
<keyword evidence="21" id="KW-1185">Reference proteome</keyword>
<evidence type="ECO:0000256" key="8">
    <source>
        <dbReference type="ARBA" id="ARBA00022573"/>
    </source>
</evidence>
<feature type="transmembrane region" description="Helical" evidence="19">
    <location>
        <begin position="156"/>
        <end position="179"/>
    </location>
</feature>
<evidence type="ECO:0000256" key="9">
    <source>
        <dbReference type="ARBA" id="ARBA00022679"/>
    </source>
</evidence>
<organism evidence="20 21">
    <name type="scientific">Methylobacterium phyllostachyos</name>
    <dbReference type="NCBI Taxonomy" id="582672"/>
    <lineage>
        <taxon>Bacteria</taxon>
        <taxon>Pseudomonadati</taxon>
        <taxon>Pseudomonadota</taxon>
        <taxon>Alphaproteobacteria</taxon>
        <taxon>Hyphomicrobiales</taxon>
        <taxon>Methylobacteriaceae</taxon>
        <taxon>Methylobacterium</taxon>
    </lineage>
</organism>
<dbReference type="UniPathway" id="UPA00148">
    <property type="reaction ID" value="UER00238"/>
</dbReference>
<dbReference type="RefSeq" id="WP_091715317.1">
    <property type="nucleotide sequence ID" value="NZ_FNHS01000005.1"/>
</dbReference>
<evidence type="ECO:0000256" key="15">
    <source>
        <dbReference type="ARBA" id="ARBA00032605"/>
    </source>
</evidence>
<evidence type="ECO:0000256" key="10">
    <source>
        <dbReference type="ARBA" id="ARBA00022692"/>
    </source>
</evidence>
<protein>
    <recommendedName>
        <fullName evidence="6 19">Adenosylcobinamide-GDP ribazoletransferase</fullName>
        <ecNumber evidence="5 19">2.7.8.26</ecNumber>
    </recommendedName>
    <alternativeName>
        <fullName evidence="16 19">Cobalamin synthase</fullName>
    </alternativeName>
    <alternativeName>
        <fullName evidence="15 19">Cobalamin-5'-phosphate synthase</fullName>
    </alternativeName>
</protein>
<name>A0A1G9Y0S8_9HYPH</name>
<comment type="subcellular location">
    <subcellularLocation>
        <location evidence="2 19">Cell membrane</location>
        <topology evidence="2 19">Multi-pass membrane protein</topology>
    </subcellularLocation>
</comment>
<dbReference type="AlphaFoldDB" id="A0A1G9Y0S8"/>
<comment type="function">
    <text evidence="14 19">Joins adenosylcobinamide-GDP and alpha-ribazole to generate adenosylcobalamin (Ado-cobalamin). Also synthesizes adenosylcobalamin 5'-phosphate from adenosylcobinamide-GDP and alpha-ribazole 5'-phosphate.</text>
</comment>
<keyword evidence="9 19" id="KW-0808">Transferase</keyword>
<evidence type="ECO:0000256" key="12">
    <source>
        <dbReference type="ARBA" id="ARBA00022989"/>
    </source>
</evidence>
<dbReference type="Proteomes" id="UP000198704">
    <property type="component" value="Unassembled WGS sequence"/>
</dbReference>
<comment type="catalytic activity">
    <reaction evidence="17 19">
        <text>alpha-ribazole + adenosylcob(III)inamide-GDP = adenosylcob(III)alamin + GMP + H(+)</text>
        <dbReference type="Rhea" id="RHEA:16049"/>
        <dbReference type="ChEBI" id="CHEBI:10329"/>
        <dbReference type="ChEBI" id="CHEBI:15378"/>
        <dbReference type="ChEBI" id="CHEBI:18408"/>
        <dbReference type="ChEBI" id="CHEBI:58115"/>
        <dbReference type="ChEBI" id="CHEBI:60487"/>
        <dbReference type="EC" id="2.7.8.26"/>
    </reaction>
</comment>
<evidence type="ECO:0000256" key="7">
    <source>
        <dbReference type="ARBA" id="ARBA00022475"/>
    </source>
</evidence>
<reference evidence="21" key="1">
    <citation type="submission" date="2016-10" db="EMBL/GenBank/DDBJ databases">
        <authorList>
            <person name="Varghese N."/>
            <person name="Submissions S."/>
        </authorList>
    </citation>
    <scope>NUCLEOTIDE SEQUENCE [LARGE SCALE GENOMIC DNA]</scope>
    <source>
        <strain evidence="21">BL47</strain>
    </source>
</reference>
<dbReference type="NCBIfam" id="TIGR00317">
    <property type="entry name" value="cobS"/>
    <property type="match status" value="1"/>
</dbReference>
<proteinExistence type="inferred from homology"/>
<dbReference type="Pfam" id="PF02654">
    <property type="entry name" value="CobS"/>
    <property type="match status" value="1"/>
</dbReference>
<evidence type="ECO:0000256" key="17">
    <source>
        <dbReference type="ARBA" id="ARBA00048623"/>
    </source>
</evidence>
<evidence type="ECO:0000256" key="14">
    <source>
        <dbReference type="ARBA" id="ARBA00025228"/>
    </source>
</evidence>
<evidence type="ECO:0000256" key="19">
    <source>
        <dbReference type="HAMAP-Rule" id="MF_00719"/>
    </source>
</evidence>
<evidence type="ECO:0000256" key="1">
    <source>
        <dbReference type="ARBA" id="ARBA00001946"/>
    </source>
</evidence>
<evidence type="ECO:0000313" key="21">
    <source>
        <dbReference type="Proteomes" id="UP000198704"/>
    </source>
</evidence>
<dbReference type="EC" id="2.7.8.26" evidence="5 19"/>
<keyword evidence="8 19" id="KW-0169">Cobalamin biosynthesis</keyword>
<dbReference type="STRING" id="582672.SAMN05216360_105109"/>
<comment type="catalytic activity">
    <reaction evidence="18 19">
        <text>alpha-ribazole 5'-phosphate + adenosylcob(III)inamide-GDP = adenosylcob(III)alamin 5'-phosphate + GMP + H(+)</text>
        <dbReference type="Rhea" id="RHEA:23560"/>
        <dbReference type="ChEBI" id="CHEBI:15378"/>
        <dbReference type="ChEBI" id="CHEBI:57918"/>
        <dbReference type="ChEBI" id="CHEBI:58115"/>
        <dbReference type="ChEBI" id="CHEBI:60487"/>
        <dbReference type="ChEBI" id="CHEBI:60493"/>
        <dbReference type="EC" id="2.7.8.26"/>
    </reaction>
</comment>
<feature type="transmembrane region" description="Helical" evidence="19">
    <location>
        <begin position="80"/>
        <end position="97"/>
    </location>
</feature>
<evidence type="ECO:0000256" key="11">
    <source>
        <dbReference type="ARBA" id="ARBA00022842"/>
    </source>
</evidence>
<feature type="transmembrane region" description="Helical" evidence="19">
    <location>
        <begin position="127"/>
        <end position="150"/>
    </location>
</feature>
<evidence type="ECO:0000256" key="3">
    <source>
        <dbReference type="ARBA" id="ARBA00004663"/>
    </source>
</evidence>
<dbReference type="GO" id="GO:0009236">
    <property type="term" value="P:cobalamin biosynthetic process"/>
    <property type="evidence" value="ECO:0007669"/>
    <property type="project" value="UniProtKB-UniRule"/>
</dbReference>
<comment type="pathway">
    <text evidence="3 19">Cofactor biosynthesis; adenosylcobalamin biosynthesis; adenosylcobalamin from cob(II)yrinate a,c-diamide: step 7/7.</text>
</comment>
<comment type="similarity">
    <text evidence="4 19">Belongs to the CobS family.</text>
</comment>
<evidence type="ECO:0000256" key="18">
    <source>
        <dbReference type="ARBA" id="ARBA00049504"/>
    </source>
</evidence>
<evidence type="ECO:0000256" key="2">
    <source>
        <dbReference type="ARBA" id="ARBA00004651"/>
    </source>
</evidence>
<accession>A0A1G9Y0S8</accession>
<feature type="transmembrane region" description="Helical" evidence="19">
    <location>
        <begin position="53"/>
        <end position="74"/>
    </location>
</feature>
<evidence type="ECO:0000256" key="5">
    <source>
        <dbReference type="ARBA" id="ARBA00013200"/>
    </source>
</evidence>
<evidence type="ECO:0000256" key="6">
    <source>
        <dbReference type="ARBA" id="ARBA00015850"/>
    </source>
</evidence>
<sequence length="275" mass="27428">MDRQTGGEADWPGRGALYDLAGCVRFYSRLPVPQLPGEPDPHRAPDFTTLPRMLPLAGLILALPAALALVAAWWIGLGPFLAATLALAILVMATGALHEDGLADVADGFGGGGTRERRLEIMRDSRIGAYGGAALVLALALRIGALATLLDRTGAAAATALILAAALSRVAALAPMVLLEPARTGGLSASVGRPDRMSLATALGLGVALALAACLLGLPFGGVALMIVGAGLAALGMTALARGKIGGQTGDVIGACQQVAEIAALLALVAAVAPG</sequence>
<feature type="transmembrane region" description="Helical" evidence="19">
    <location>
        <begin position="224"/>
        <end position="240"/>
    </location>
</feature>
<comment type="cofactor">
    <cofactor evidence="1 19">
        <name>Mg(2+)</name>
        <dbReference type="ChEBI" id="CHEBI:18420"/>
    </cofactor>
</comment>
<keyword evidence="12 19" id="KW-1133">Transmembrane helix</keyword>
<dbReference type="HAMAP" id="MF_00719">
    <property type="entry name" value="CobS"/>
    <property type="match status" value="1"/>
</dbReference>
<dbReference type="GO" id="GO:0005886">
    <property type="term" value="C:plasma membrane"/>
    <property type="evidence" value="ECO:0007669"/>
    <property type="project" value="UniProtKB-SubCell"/>
</dbReference>
<keyword evidence="11 19" id="KW-0460">Magnesium</keyword>